<accession>A0AAE3HKA5</accession>
<evidence type="ECO:0000313" key="3">
    <source>
        <dbReference type="Proteomes" id="UP001204445"/>
    </source>
</evidence>
<sequence length="109" mass="12011">MLSRRPGQRQRRLLQSRFDDDDAGGDVPFTNFLDIMLVFACGLIAALAASQGERQPAPELSQQAVEKGRELPDMPDSVSGEGSGYQPVGRVYRDPETGRMIMIGQEKDD</sequence>
<dbReference type="RefSeq" id="WP_259054245.1">
    <property type="nucleotide sequence ID" value="NZ_JANUCT010000004.1"/>
</dbReference>
<feature type="region of interest" description="Disordered" evidence="1">
    <location>
        <begin position="1"/>
        <end position="24"/>
    </location>
</feature>
<feature type="region of interest" description="Disordered" evidence="1">
    <location>
        <begin position="50"/>
        <end position="109"/>
    </location>
</feature>
<dbReference type="Proteomes" id="UP001204445">
    <property type="component" value="Unassembled WGS sequence"/>
</dbReference>
<gene>
    <name evidence="2" type="ORF">J2T55_000690</name>
</gene>
<comment type="caution">
    <text evidence="2">The sequence shown here is derived from an EMBL/GenBank/DDBJ whole genome shotgun (WGS) entry which is preliminary data.</text>
</comment>
<name>A0AAE3HKA5_9GAMM</name>
<proteinExistence type="predicted"/>
<keyword evidence="3" id="KW-1185">Reference proteome</keyword>
<dbReference type="AlphaFoldDB" id="A0AAE3HKA5"/>
<protein>
    <recommendedName>
        <fullName evidence="4">DUF2149 domain-containing protein</fullName>
    </recommendedName>
</protein>
<evidence type="ECO:0000313" key="2">
    <source>
        <dbReference type="EMBL" id="MCS3902686.1"/>
    </source>
</evidence>
<reference evidence="2" key="1">
    <citation type="submission" date="2022-08" db="EMBL/GenBank/DDBJ databases">
        <title>Genomic Encyclopedia of Type Strains, Phase III (KMG-III): the genomes of soil and plant-associated and newly described type strains.</title>
        <authorList>
            <person name="Whitman W."/>
        </authorList>
    </citation>
    <scope>NUCLEOTIDE SEQUENCE</scope>
    <source>
        <strain evidence="2">HMT 1</strain>
    </source>
</reference>
<evidence type="ECO:0000256" key="1">
    <source>
        <dbReference type="SAM" id="MobiDB-lite"/>
    </source>
</evidence>
<organism evidence="2 3">
    <name type="scientific">Methylohalomonas lacus</name>
    <dbReference type="NCBI Taxonomy" id="398773"/>
    <lineage>
        <taxon>Bacteria</taxon>
        <taxon>Pseudomonadati</taxon>
        <taxon>Pseudomonadota</taxon>
        <taxon>Gammaproteobacteria</taxon>
        <taxon>Methylohalomonadales</taxon>
        <taxon>Methylohalomonadaceae</taxon>
        <taxon>Methylohalomonas</taxon>
    </lineage>
</organism>
<feature type="compositionally biased region" description="Basic residues" evidence="1">
    <location>
        <begin position="1"/>
        <end position="14"/>
    </location>
</feature>
<evidence type="ECO:0008006" key="4">
    <source>
        <dbReference type="Google" id="ProtNLM"/>
    </source>
</evidence>
<dbReference type="EMBL" id="JANUCT010000004">
    <property type="protein sequence ID" value="MCS3902686.1"/>
    <property type="molecule type" value="Genomic_DNA"/>
</dbReference>